<evidence type="ECO:0000256" key="3">
    <source>
        <dbReference type="ARBA" id="ARBA00022475"/>
    </source>
</evidence>
<name>A0A143Z2E0_9LACT</name>
<dbReference type="FunFam" id="3.40.50.300:FF:000134">
    <property type="entry name" value="Iron-enterobactin ABC transporter ATP-binding protein"/>
    <property type="match status" value="1"/>
</dbReference>
<dbReference type="PROSITE" id="PS50893">
    <property type="entry name" value="ABC_TRANSPORTER_2"/>
    <property type="match status" value="1"/>
</dbReference>
<proteinExistence type="predicted"/>
<evidence type="ECO:0000313" key="13">
    <source>
        <dbReference type="Proteomes" id="UP000076878"/>
    </source>
</evidence>
<keyword evidence="7" id="KW-0408">Iron</keyword>
<dbReference type="GO" id="GO:0016887">
    <property type="term" value="F:ATP hydrolysis activity"/>
    <property type="evidence" value="ECO:0007669"/>
    <property type="project" value="InterPro"/>
</dbReference>
<dbReference type="Proteomes" id="UP000199280">
    <property type="component" value="Unassembled WGS sequence"/>
</dbReference>
<evidence type="ECO:0000256" key="8">
    <source>
        <dbReference type="ARBA" id="ARBA00023065"/>
    </source>
</evidence>
<dbReference type="PANTHER" id="PTHR42771:SF3">
    <property type="entry name" value="PETROBACTIN IMPORT ATP-BINDING PROTEIN YCLP"/>
    <property type="match status" value="1"/>
</dbReference>
<dbReference type="EMBL" id="FJNB01000013">
    <property type="protein sequence ID" value="CZR01631.1"/>
    <property type="molecule type" value="Genomic_DNA"/>
</dbReference>
<organism evidence="11 13">
    <name type="scientific">Trichococcus ilyis</name>
    <dbReference type="NCBI Taxonomy" id="640938"/>
    <lineage>
        <taxon>Bacteria</taxon>
        <taxon>Bacillati</taxon>
        <taxon>Bacillota</taxon>
        <taxon>Bacilli</taxon>
        <taxon>Lactobacillales</taxon>
        <taxon>Carnobacteriaceae</taxon>
        <taxon>Trichococcus</taxon>
    </lineage>
</organism>
<keyword evidence="3" id="KW-1003">Cell membrane</keyword>
<sequence length="253" mass="28198">MKITNVSKAYENEKVLDDISLAIEKGKITAFIGPNGAGKSTLLSVISRLLTKDEGILTIRGKEIEAWQSDELAKELSILKQQNAYQVRMTVRELVSFGRFPYTKGRLNDADQAMIDKVLGYLNLAAFANRYLDTLSGGQLQRAAIAMILVQDTEYILLDEPLNNLDLKQSIVTMQTIRNLADELGKTILVVIHDVNFASVFSDNIIAMKNGKVFRSGTVEEVIRTQVLQELYEVPLEVITTADGKKHCTYQAI</sequence>
<evidence type="ECO:0000256" key="1">
    <source>
        <dbReference type="ARBA" id="ARBA00004202"/>
    </source>
</evidence>
<dbReference type="GO" id="GO:0005524">
    <property type="term" value="F:ATP binding"/>
    <property type="evidence" value="ECO:0007669"/>
    <property type="project" value="UniProtKB-KW"/>
</dbReference>
<evidence type="ECO:0000256" key="9">
    <source>
        <dbReference type="ARBA" id="ARBA00023136"/>
    </source>
</evidence>
<dbReference type="EMBL" id="FNYT01000010">
    <property type="protein sequence ID" value="SEJ25704.1"/>
    <property type="molecule type" value="Genomic_DNA"/>
</dbReference>
<dbReference type="InterPro" id="IPR003439">
    <property type="entry name" value="ABC_transporter-like_ATP-bd"/>
</dbReference>
<evidence type="ECO:0000313" key="14">
    <source>
        <dbReference type="Proteomes" id="UP000199280"/>
    </source>
</evidence>
<dbReference type="GO" id="GO:0006826">
    <property type="term" value="P:iron ion transport"/>
    <property type="evidence" value="ECO:0007669"/>
    <property type="project" value="UniProtKB-KW"/>
</dbReference>
<keyword evidence="2" id="KW-0813">Transport</keyword>
<dbReference type="STRING" id="640938.TR210_1831"/>
<dbReference type="CDD" id="cd03214">
    <property type="entry name" value="ABC_Iron-Siderophores_B12_Hemin"/>
    <property type="match status" value="1"/>
</dbReference>
<dbReference type="Gene3D" id="3.40.50.300">
    <property type="entry name" value="P-loop containing nucleotide triphosphate hydrolases"/>
    <property type="match status" value="1"/>
</dbReference>
<evidence type="ECO:0000313" key="11">
    <source>
        <dbReference type="EMBL" id="CZR01631.1"/>
    </source>
</evidence>
<keyword evidence="6 12" id="KW-0067">ATP-binding</keyword>
<evidence type="ECO:0000256" key="7">
    <source>
        <dbReference type="ARBA" id="ARBA00023004"/>
    </source>
</evidence>
<reference evidence="11 13" key="1">
    <citation type="submission" date="2016-02" db="EMBL/GenBank/DDBJ databases">
        <authorList>
            <person name="Wen L."/>
            <person name="He K."/>
            <person name="Yang H."/>
        </authorList>
    </citation>
    <scope>NUCLEOTIDE SEQUENCE [LARGE SCALE GENOMIC DNA]</scope>
    <source>
        <strain evidence="11">Trichococcus_R210</strain>
    </source>
</reference>
<dbReference type="GO" id="GO:0005886">
    <property type="term" value="C:plasma membrane"/>
    <property type="evidence" value="ECO:0007669"/>
    <property type="project" value="UniProtKB-SubCell"/>
</dbReference>
<dbReference type="PROSITE" id="PS00211">
    <property type="entry name" value="ABC_TRANSPORTER_1"/>
    <property type="match status" value="1"/>
</dbReference>
<gene>
    <name evidence="12" type="ORF">SAMN05216375_11032</name>
    <name evidence="11" type="ORF">TR210_1831</name>
</gene>
<evidence type="ECO:0000256" key="4">
    <source>
        <dbReference type="ARBA" id="ARBA00022496"/>
    </source>
</evidence>
<dbReference type="InterPro" id="IPR017871">
    <property type="entry name" value="ABC_transporter-like_CS"/>
</dbReference>
<dbReference type="RefSeq" id="WP_068623213.1">
    <property type="nucleotide sequence ID" value="NZ_FJNB01000013.1"/>
</dbReference>
<dbReference type="SUPFAM" id="SSF52540">
    <property type="entry name" value="P-loop containing nucleoside triphosphate hydrolases"/>
    <property type="match status" value="1"/>
</dbReference>
<dbReference type="OrthoDB" id="9787851at2"/>
<keyword evidence="9" id="KW-0472">Membrane</keyword>
<dbReference type="InterPro" id="IPR051535">
    <property type="entry name" value="Siderophore_ABC-ATPase"/>
</dbReference>
<dbReference type="InterPro" id="IPR027417">
    <property type="entry name" value="P-loop_NTPase"/>
</dbReference>
<dbReference type="Proteomes" id="UP000076878">
    <property type="component" value="Unassembled WGS sequence"/>
</dbReference>
<feature type="domain" description="ABC transporter" evidence="10">
    <location>
        <begin position="1"/>
        <end position="235"/>
    </location>
</feature>
<evidence type="ECO:0000313" key="12">
    <source>
        <dbReference type="EMBL" id="SEJ25704.1"/>
    </source>
</evidence>
<dbReference type="Pfam" id="PF00005">
    <property type="entry name" value="ABC_tran"/>
    <property type="match status" value="1"/>
</dbReference>
<accession>A0A143Z2E0</accession>
<keyword evidence="5" id="KW-0547">Nucleotide-binding</keyword>
<dbReference type="AlphaFoldDB" id="A0A143Z2E0"/>
<keyword evidence="4" id="KW-0410">Iron transport</keyword>
<reference evidence="12 14" key="2">
    <citation type="submission" date="2016-10" db="EMBL/GenBank/DDBJ databases">
        <authorList>
            <person name="Varghese N."/>
            <person name="Submissions S."/>
        </authorList>
    </citation>
    <scope>NUCLEOTIDE SEQUENCE [LARGE SCALE GENOMIC DNA]</scope>
    <source>
        <strain evidence="12 14">DSM 22150</strain>
    </source>
</reference>
<dbReference type="InterPro" id="IPR003593">
    <property type="entry name" value="AAA+_ATPase"/>
</dbReference>
<evidence type="ECO:0000256" key="6">
    <source>
        <dbReference type="ARBA" id="ARBA00022840"/>
    </source>
</evidence>
<dbReference type="SMART" id="SM00382">
    <property type="entry name" value="AAA"/>
    <property type="match status" value="1"/>
</dbReference>
<keyword evidence="8" id="KW-0406">Ion transport</keyword>
<evidence type="ECO:0000259" key="10">
    <source>
        <dbReference type="PROSITE" id="PS50893"/>
    </source>
</evidence>
<evidence type="ECO:0000256" key="5">
    <source>
        <dbReference type="ARBA" id="ARBA00022741"/>
    </source>
</evidence>
<protein>
    <submittedName>
        <fullName evidence="11">Abc transporter</fullName>
    </submittedName>
    <submittedName>
        <fullName evidence="12">Iron complex transport system ATP-binding protein</fullName>
    </submittedName>
</protein>
<dbReference type="PANTHER" id="PTHR42771">
    <property type="entry name" value="IRON(3+)-HYDROXAMATE IMPORT ATP-BINDING PROTEIN FHUC"/>
    <property type="match status" value="1"/>
</dbReference>
<comment type="subcellular location">
    <subcellularLocation>
        <location evidence="1">Cell membrane</location>
        <topology evidence="1">Peripheral membrane protein</topology>
    </subcellularLocation>
</comment>
<evidence type="ECO:0000256" key="2">
    <source>
        <dbReference type="ARBA" id="ARBA00022448"/>
    </source>
</evidence>
<keyword evidence="14" id="KW-1185">Reference proteome</keyword>